<dbReference type="RefSeq" id="WP_336545380.1">
    <property type="nucleotide sequence ID" value="NZ_JBBBDM010000004.1"/>
</dbReference>
<organism evidence="3 4">
    <name type="scientific">Sphingomonas kyungheensis</name>
    <dbReference type="NCBI Taxonomy" id="1069987"/>
    <lineage>
        <taxon>Bacteria</taxon>
        <taxon>Pseudomonadati</taxon>
        <taxon>Pseudomonadota</taxon>
        <taxon>Alphaproteobacteria</taxon>
        <taxon>Sphingomonadales</taxon>
        <taxon>Sphingomonadaceae</taxon>
        <taxon>Sphingomonas</taxon>
    </lineage>
</organism>
<evidence type="ECO:0000313" key="4">
    <source>
        <dbReference type="Proteomes" id="UP001367771"/>
    </source>
</evidence>
<keyword evidence="4" id="KW-1185">Reference proteome</keyword>
<accession>A0ABU8H453</accession>
<dbReference type="EMBL" id="JBBBDM010000004">
    <property type="protein sequence ID" value="MEI5687742.1"/>
    <property type="molecule type" value="Genomic_DNA"/>
</dbReference>
<proteinExistence type="predicted"/>
<dbReference type="Pfam" id="PF06791">
    <property type="entry name" value="TMP_2"/>
    <property type="match status" value="1"/>
</dbReference>
<name>A0ABU8H453_9SPHN</name>
<feature type="compositionally biased region" description="Basic and acidic residues" evidence="1">
    <location>
        <begin position="404"/>
        <end position="424"/>
    </location>
</feature>
<feature type="region of interest" description="Disordered" evidence="1">
    <location>
        <begin position="401"/>
        <end position="424"/>
    </location>
</feature>
<reference evidence="3 4" key="1">
    <citation type="journal article" date="2013" name="Int. J. Syst. Evol. Microbiol.">
        <title>Sphingomonas kyungheensis sp. nov., a bacterium with ginsenoside-converting activity isolated from soil of a ginseng field.</title>
        <authorList>
            <person name="Son H.M."/>
            <person name="Yang J.E."/>
            <person name="Park Y."/>
            <person name="Han C.K."/>
            <person name="Kim S.G."/>
            <person name="Kook M."/>
            <person name="Yi T.H."/>
        </authorList>
    </citation>
    <scope>NUCLEOTIDE SEQUENCE [LARGE SCALE GENOMIC DNA]</scope>
    <source>
        <strain evidence="3 4">LMG 26582</strain>
    </source>
</reference>
<evidence type="ECO:0000256" key="1">
    <source>
        <dbReference type="SAM" id="MobiDB-lite"/>
    </source>
</evidence>
<evidence type="ECO:0000313" key="3">
    <source>
        <dbReference type="EMBL" id="MEI5687742.1"/>
    </source>
</evidence>
<feature type="domain" description="Bacteriophage tail tape measure N-terminal" evidence="2">
    <location>
        <begin position="74"/>
        <end position="226"/>
    </location>
</feature>
<dbReference type="InterPro" id="IPR009628">
    <property type="entry name" value="Phage_tape_measure_N"/>
</dbReference>
<gene>
    <name evidence="3" type="ORF">V8201_11695</name>
</gene>
<sequence length="833" mass="87154">MAITAESVTVEIIAKLGKAKADVQDMDRTFTASTNSMAGSARQLEGHLDRLSQNSATSFGKLGSGSKKAADDFEKSAARIANAQRNIGRQVSDVGVGLAGGQNPALIFAQQAPQIADALADTGGKAAKLASFFAGPWGAAILAAGSILGTTLIPKLFEAGDAADTMSKSQADLANFVNTTTGAINRQTTAVQRLAAAQARQGSIESQTRAYGQQRTATINAVAAAGSGANKTGNGAFGVGTVALFEDDPVKKRLRELAAEAVRTKQPINDFALAVRQAVGDRPEYRSLVKTLTTAAGKTVDLAQGVERLKAEQAVLTGTATDNQKALLGIGQATSGLIEKQVALATATSNVERARAKLALVQERGREVQAGDGKALSQYRADLTAAQGAVNAAEAAEKAAAAAKSDHAKATRDQAKAERERLKDIRDAARSERELLSYKSDLLSSKSDLTSDTRLQDEYSRQRIKLDQLGQVGRLDEQRERGDLNKAEYDERKGYIDQIAQNRLDLVNRNEAIRYANEELEAAKAGIGNQRDILQAQEGLARTAKDRATIQQKILDLSIEEQRLSAQKVLDLAAQNRASPQEAALAQGTLNALPALKAYGQATIQQNNQGPLASYLNGIPRAGEEMNEALQGVAVNGIERLNDGLADAAGQFLKLRGVAGQAISGIIADLARLALRRNLLSLLGRFLPGSGGSGIASPFADAGASTFTADFSGLPKLATGGIIKAGGIGGVDKNVLSVNGVPRAMIGAHETLSVSNPNIGAMANMRAASVSRAPTVINQSFNLDARYGVTTTELLAYVNDTARSEGTRAGGAAYAASQRSAPGTLAQYDKLEG</sequence>
<evidence type="ECO:0000259" key="2">
    <source>
        <dbReference type="Pfam" id="PF06791"/>
    </source>
</evidence>
<comment type="caution">
    <text evidence="3">The sequence shown here is derived from an EMBL/GenBank/DDBJ whole genome shotgun (WGS) entry which is preliminary data.</text>
</comment>
<protein>
    <submittedName>
        <fullName evidence="3">Phage tail length tape measure family protein</fullName>
    </submittedName>
</protein>
<feature type="region of interest" description="Disordered" evidence="1">
    <location>
        <begin position="809"/>
        <end position="833"/>
    </location>
</feature>
<dbReference type="Proteomes" id="UP001367771">
    <property type="component" value="Unassembled WGS sequence"/>
</dbReference>